<protein>
    <recommendedName>
        <fullName evidence="9">ArnT-like N-terminal domain-containing protein</fullName>
    </recommendedName>
</protein>
<dbReference type="Pfam" id="PF02366">
    <property type="entry name" value="PMT"/>
    <property type="match status" value="1"/>
</dbReference>
<keyword evidence="6 8" id="KW-1133">Transmembrane helix</keyword>
<dbReference type="Proteomes" id="UP000239865">
    <property type="component" value="Unassembled WGS sequence"/>
</dbReference>
<organism evidence="10 11">
    <name type="scientific">Xanthomonas melonis</name>
    <dbReference type="NCBI Taxonomy" id="56456"/>
    <lineage>
        <taxon>Bacteria</taxon>
        <taxon>Pseudomonadati</taxon>
        <taxon>Pseudomonadota</taxon>
        <taxon>Gammaproteobacteria</taxon>
        <taxon>Lysobacterales</taxon>
        <taxon>Lysobacteraceae</taxon>
        <taxon>Xanthomonas</taxon>
    </lineage>
</organism>
<comment type="subcellular location">
    <subcellularLocation>
        <location evidence="1">Cell membrane</location>
        <topology evidence="1">Multi-pass membrane protein</topology>
    </subcellularLocation>
</comment>
<feature type="transmembrane region" description="Helical" evidence="8">
    <location>
        <begin position="85"/>
        <end position="106"/>
    </location>
</feature>
<reference evidence="10 11" key="1">
    <citation type="submission" date="2016-08" db="EMBL/GenBank/DDBJ databases">
        <authorList>
            <person name="Seilhamer J.J."/>
        </authorList>
    </citation>
    <scope>NUCLEOTIDE SEQUENCE [LARGE SCALE GENOMIC DNA]</scope>
    <source>
        <strain evidence="10 11">CFBP4644</strain>
    </source>
</reference>
<gene>
    <name evidence="10" type="ORF">XmelCFBP4644_10215</name>
</gene>
<comment type="caution">
    <text evidence="10">The sequence shown here is derived from an EMBL/GenBank/DDBJ whole genome shotgun (WGS) entry which is preliminary data.</text>
</comment>
<feature type="transmembrane region" description="Helical" evidence="8">
    <location>
        <begin position="12"/>
        <end position="31"/>
    </location>
</feature>
<evidence type="ECO:0000313" key="10">
    <source>
        <dbReference type="EMBL" id="PPU73057.1"/>
    </source>
</evidence>
<feature type="transmembrane region" description="Helical" evidence="8">
    <location>
        <begin position="305"/>
        <end position="324"/>
    </location>
</feature>
<dbReference type="OrthoDB" id="9775035at2"/>
<feature type="transmembrane region" description="Helical" evidence="8">
    <location>
        <begin position="268"/>
        <end position="285"/>
    </location>
</feature>
<accession>A0A2S7DGX4</accession>
<keyword evidence="3" id="KW-0328">Glycosyltransferase</keyword>
<evidence type="ECO:0000256" key="1">
    <source>
        <dbReference type="ARBA" id="ARBA00004651"/>
    </source>
</evidence>
<dbReference type="AlphaFoldDB" id="A0A2S7DGX4"/>
<evidence type="ECO:0000256" key="5">
    <source>
        <dbReference type="ARBA" id="ARBA00022692"/>
    </source>
</evidence>
<keyword evidence="7 8" id="KW-0472">Membrane</keyword>
<keyword evidence="4" id="KW-0808">Transferase</keyword>
<dbReference type="GO" id="GO:0010041">
    <property type="term" value="P:response to iron(III) ion"/>
    <property type="evidence" value="ECO:0007669"/>
    <property type="project" value="TreeGrafter"/>
</dbReference>
<evidence type="ECO:0000256" key="2">
    <source>
        <dbReference type="ARBA" id="ARBA00022475"/>
    </source>
</evidence>
<feature type="transmembrane region" description="Helical" evidence="8">
    <location>
        <begin position="118"/>
        <end position="137"/>
    </location>
</feature>
<feature type="domain" description="ArnT-like N-terminal" evidence="9">
    <location>
        <begin position="30"/>
        <end position="238"/>
    </location>
</feature>
<proteinExistence type="predicted"/>
<feature type="transmembrane region" description="Helical" evidence="8">
    <location>
        <begin position="358"/>
        <end position="377"/>
    </location>
</feature>
<name>A0A2S7DGX4_9XANT</name>
<dbReference type="PANTHER" id="PTHR33908:SF3">
    <property type="entry name" value="UNDECAPRENYL PHOSPHATE-ALPHA-4-AMINO-4-DEOXY-L-ARABINOSE ARABINOSYL TRANSFERASE"/>
    <property type="match status" value="1"/>
</dbReference>
<evidence type="ECO:0000256" key="3">
    <source>
        <dbReference type="ARBA" id="ARBA00022676"/>
    </source>
</evidence>
<dbReference type="GO" id="GO:0000030">
    <property type="term" value="F:mannosyltransferase activity"/>
    <property type="evidence" value="ECO:0007669"/>
    <property type="project" value="InterPro"/>
</dbReference>
<evidence type="ECO:0000256" key="4">
    <source>
        <dbReference type="ARBA" id="ARBA00022679"/>
    </source>
</evidence>
<evidence type="ECO:0000256" key="7">
    <source>
        <dbReference type="ARBA" id="ARBA00023136"/>
    </source>
</evidence>
<evidence type="ECO:0000256" key="6">
    <source>
        <dbReference type="ARBA" id="ARBA00022989"/>
    </source>
</evidence>
<feature type="transmembrane region" description="Helical" evidence="8">
    <location>
        <begin position="163"/>
        <end position="195"/>
    </location>
</feature>
<evidence type="ECO:0000313" key="11">
    <source>
        <dbReference type="Proteomes" id="UP000239865"/>
    </source>
</evidence>
<evidence type="ECO:0000256" key="8">
    <source>
        <dbReference type="SAM" id="Phobius"/>
    </source>
</evidence>
<dbReference type="GO" id="GO:0006493">
    <property type="term" value="P:protein O-linked glycosylation"/>
    <property type="evidence" value="ECO:0007669"/>
    <property type="project" value="InterPro"/>
</dbReference>
<dbReference type="EMBL" id="MDEH01000004">
    <property type="protein sequence ID" value="PPU73057.1"/>
    <property type="molecule type" value="Genomic_DNA"/>
</dbReference>
<keyword evidence="2" id="KW-1003">Cell membrane</keyword>
<feature type="transmembrane region" description="Helical" evidence="8">
    <location>
        <begin position="207"/>
        <end position="225"/>
    </location>
</feature>
<sequence length="488" mass="53705">MRWPGMRQRLYAALAATLLIRLLTLGMYPLTDTTEARYGEMARKMLETGQWIVPQIDYGVPFWGKPPLSVWLTAISYRLLGVTEFAARLPSLLMGVLICWLAYLVAARRHGADHGLRASLVVASCVLMLVSAGGVMTDPAMVAGTTLAMVACWLTLTGGSGRWGYLFFLGLAIGLLAKGPVATVLTLAPILGWALLTGRVRQLRERLPWRGGLLLTAALVLPWYWAAERQTPGFLHYFLLGEHVYRSTVSGWTGDRYGSAHAFARGTIWLYALAATLPWSPWLLWQLLRRKATLPLTPFNAGDGWTLYLLCWMLAPAAFFTLAGNILPTYVLPGVVGFGLLTAEIWRQRLRRPCAGVPEALAMVAPTLVLFAVLALAPQADTKSQKGVMAAYQADLRTQVGLVYFRQRPASAQFYSGGAAIELHDVEALQRHLDRTPVCYVVMRRSAFVHLPAQLRARLGLVDGPHRDDYLLLRKSAGASGWTIPPPS</sequence>
<keyword evidence="5 8" id="KW-0812">Transmembrane</keyword>
<evidence type="ECO:0000259" key="9">
    <source>
        <dbReference type="Pfam" id="PF02366"/>
    </source>
</evidence>
<dbReference type="GO" id="GO:0005886">
    <property type="term" value="C:plasma membrane"/>
    <property type="evidence" value="ECO:0007669"/>
    <property type="project" value="UniProtKB-SubCell"/>
</dbReference>
<dbReference type="InterPro" id="IPR003342">
    <property type="entry name" value="ArnT-like_N"/>
</dbReference>
<dbReference type="GO" id="GO:0009103">
    <property type="term" value="P:lipopolysaccharide biosynthetic process"/>
    <property type="evidence" value="ECO:0007669"/>
    <property type="project" value="UniProtKB-ARBA"/>
</dbReference>
<dbReference type="InterPro" id="IPR050297">
    <property type="entry name" value="LipidA_mod_glycosyltrf_83"/>
</dbReference>
<dbReference type="GO" id="GO:0016763">
    <property type="term" value="F:pentosyltransferase activity"/>
    <property type="evidence" value="ECO:0007669"/>
    <property type="project" value="TreeGrafter"/>
</dbReference>
<dbReference type="PANTHER" id="PTHR33908">
    <property type="entry name" value="MANNOSYLTRANSFERASE YKCB-RELATED"/>
    <property type="match status" value="1"/>
</dbReference>